<evidence type="ECO:0000313" key="1">
    <source>
        <dbReference type="EMBL" id="WPG99972.1"/>
    </source>
</evidence>
<dbReference type="GO" id="GO:0016301">
    <property type="term" value="F:kinase activity"/>
    <property type="evidence" value="ECO:0007669"/>
    <property type="project" value="UniProtKB-KW"/>
</dbReference>
<reference evidence="1 2" key="1">
    <citation type="submission" date="2023-11" db="EMBL/GenBank/DDBJ databases">
        <title>An acidophilic fungus is an integral part of prey digestion in a carnivorous sundew plant.</title>
        <authorList>
            <person name="Tsai I.J."/>
        </authorList>
    </citation>
    <scope>NUCLEOTIDE SEQUENCE [LARGE SCALE GENOMIC DNA]</scope>
    <source>
        <strain evidence="1">169a</strain>
    </source>
</reference>
<sequence>MAITNKIANQRREENCIAITSERKYYHAGTSFIKRSLRPSEWQVSPVKGTIHVPRQNNERLLNEAATLRFVRQHTSIPVPRVYCCFEDDQAVILVTEYVEGVGMNDLNVSQRKIVQVELERHIKELHGLRSSVVGGPSGILILPYRATLKTLKDDWNLKPSDHEEYVFCHNDLSQQNIIVDPQSLKIKAIIDWEYAGFFPEFFDMRIFERIGPSAAMDGEEDDSTKLVEFLQAQSVHIIL</sequence>
<evidence type="ECO:0000313" key="2">
    <source>
        <dbReference type="Proteomes" id="UP001303373"/>
    </source>
</evidence>
<accession>A0AAQ3M282</accession>
<dbReference type="InterPro" id="IPR011009">
    <property type="entry name" value="Kinase-like_dom_sf"/>
</dbReference>
<keyword evidence="1" id="KW-0418">Kinase</keyword>
<dbReference type="CDD" id="cd05120">
    <property type="entry name" value="APH_ChoK_like"/>
    <property type="match status" value="1"/>
</dbReference>
<protein>
    <submittedName>
        <fullName evidence="1">Kinase-like protein</fullName>
    </submittedName>
</protein>
<dbReference type="Gene3D" id="3.90.1200.10">
    <property type="match status" value="1"/>
</dbReference>
<gene>
    <name evidence="1" type="ORF">R9X50_00279600</name>
</gene>
<name>A0AAQ3M282_9PEZI</name>
<dbReference type="PANTHER" id="PTHR21310:SF15">
    <property type="entry name" value="AMINOGLYCOSIDE PHOSPHOTRANSFERASE DOMAIN-CONTAINING PROTEIN"/>
    <property type="match status" value="1"/>
</dbReference>
<keyword evidence="1" id="KW-0808">Transferase</keyword>
<dbReference type="AlphaFoldDB" id="A0AAQ3M282"/>
<dbReference type="PANTHER" id="PTHR21310">
    <property type="entry name" value="AMINOGLYCOSIDE PHOSPHOTRANSFERASE-RELATED-RELATED"/>
    <property type="match status" value="1"/>
</dbReference>
<dbReference type="InterPro" id="IPR051678">
    <property type="entry name" value="AGP_Transferase"/>
</dbReference>
<dbReference type="Proteomes" id="UP001303373">
    <property type="component" value="Chromosome 4"/>
</dbReference>
<keyword evidence="2" id="KW-1185">Reference proteome</keyword>
<dbReference type="SUPFAM" id="SSF56112">
    <property type="entry name" value="Protein kinase-like (PK-like)"/>
    <property type="match status" value="1"/>
</dbReference>
<dbReference type="EMBL" id="CP138583">
    <property type="protein sequence ID" value="WPG99972.1"/>
    <property type="molecule type" value="Genomic_DNA"/>
</dbReference>
<proteinExistence type="predicted"/>
<dbReference type="Pfam" id="PF01633">
    <property type="entry name" value="Choline_kinase"/>
    <property type="match status" value="1"/>
</dbReference>
<organism evidence="1 2">
    <name type="scientific">Acrodontium crateriforme</name>
    <dbReference type="NCBI Taxonomy" id="150365"/>
    <lineage>
        <taxon>Eukaryota</taxon>
        <taxon>Fungi</taxon>
        <taxon>Dikarya</taxon>
        <taxon>Ascomycota</taxon>
        <taxon>Pezizomycotina</taxon>
        <taxon>Dothideomycetes</taxon>
        <taxon>Dothideomycetidae</taxon>
        <taxon>Mycosphaerellales</taxon>
        <taxon>Teratosphaeriaceae</taxon>
        <taxon>Acrodontium</taxon>
    </lineage>
</organism>